<name>A0A840KFB9_9FLAO</name>
<feature type="chain" id="PRO_5032277336" evidence="2">
    <location>
        <begin position="19"/>
        <end position="323"/>
    </location>
</feature>
<organism evidence="3 4">
    <name type="scientific">Chryseobacterium defluvii</name>
    <dbReference type="NCBI Taxonomy" id="160396"/>
    <lineage>
        <taxon>Bacteria</taxon>
        <taxon>Pseudomonadati</taxon>
        <taxon>Bacteroidota</taxon>
        <taxon>Flavobacteriia</taxon>
        <taxon>Flavobacteriales</taxon>
        <taxon>Weeksellaceae</taxon>
        <taxon>Chryseobacterium group</taxon>
        <taxon>Chryseobacterium</taxon>
    </lineage>
</organism>
<feature type="coiled-coil region" evidence="1">
    <location>
        <begin position="277"/>
        <end position="314"/>
    </location>
</feature>
<feature type="signal peptide" evidence="2">
    <location>
        <begin position="1"/>
        <end position="18"/>
    </location>
</feature>
<comment type="caution">
    <text evidence="3">The sequence shown here is derived from an EMBL/GenBank/DDBJ whole genome shotgun (WGS) entry which is preliminary data.</text>
</comment>
<evidence type="ECO:0000313" key="3">
    <source>
        <dbReference type="EMBL" id="MBB4806424.1"/>
    </source>
</evidence>
<dbReference type="RefSeq" id="WP_184187461.1">
    <property type="nucleotide sequence ID" value="NZ_JACHLE010000001.1"/>
</dbReference>
<gene>
    <name evidence="3" type="ORF">HNP38_001696</name>
</gene>
<dbReference type="EMBL" id="JACHLE010000001">
    <property type="protein sequence ID" value="MBB4806424.1"/>
    <property type="molecule type" value="Genomic_DNA"/>
</dbReference>
<keyword evidence="1" id="KW-0175">Coiled coil</keyword>
<evidence type="ECO:0000313" key="4">
    <source>
        <dbReference type="Proteomes" id="UP000592180"/>
    </source>
</evidence>
<dbReference type="Proteomes" id="UP000592180">
    <property type="component" value="Unassembled WGS sequence"/>
</dbReference>
<keyword evidence="4" id="KW-1185">Reference proteome</keyword>
<protein>
    <submittedName>
        <fullName evidence="3">Uncharacterized protein</fullName>
    </submittedName>
</protein>
<reference evidence="3 4" key="1">
    <citation type="submission" date="2020-08" db="EMBL/GenBank/DDBJ databases">
        <title>Functional genomics of gut bacteria from endangered species of beetles.</title>
        <authorList>
            <person name="Carlos-Shanley C."/>
        </authorList>
    </citation>
    <scope>NUCLEOTIDE SEQUENCE [LARGE SCALE GENOMIC DNA]</scope>
    <source>
        <strain evidence="3 4">S00151</strain>
    </source>
</reference>
<accession>A0A840KFB9</accession>
<evidence type="ECO:0000256" key="2">
    <source>
        <dbReference type="SAM" id="SignalP"/>
    </source>
</evidence>
<evidence type="ECO:0000256" key="1">
    <source>
        <dbReference type="SAM" id="Coils"/>
    </source>
</evidence>
<keyword evidence="2" id="KW-0732">Signal</keyword>
<dbReference type="AlphaFoldDB" id="A0A840KFB9"/>
<proteinExistence type="predicted"/>
<sequence>MKKITILLSILSAYFISAQLYTPGNAVNATTTPLSNNVGIGTYSPNSTLEVGNSNGAKLTISTNGGSAMSASPLYPMLEFAGYLNSPKARIYSSEESGNTNGSKFSIAVNDGAGSTSIIERFTILKNGNTGIGVATPAYTLDVAGNAQFQDIISGGSNAWIFQTPDDGSKTLRLAYGGAGGAWEWGKAFVLSGDTGNASLQGKFEAKEVKVTHTPTADFVFEEDYNLPKLEDIEKHIKQKKHLPEIASAKQMEKEGVNIGEFQIQLLQKIEELTLYTIEQNKQLKNQQERIQQLEKENKEIKNQHSEIEQLKKLILKEKHTAN</sequence>